<reference evidence="3" key="1">
    <citation type="journal article" date="2020" name="Nat. Commun.">
        <title>Genome sequence of the cluster root forming white lupin.</title>
        <authorList>
            <person name="Hufnagel B."/>
            <person name="Marques A."/>
            <person name="Soriano A."/>
            <person name="Marques L."/>
            <person name="Divol F."/>
            <person name="Doumas P."/>
            <person name="Sallet E."/>
            <person name="Mancinotti D."/>
            <person name="Carrere S."/>
            <person name="Marande W."/>
            <person name="Arribat S."/>
            <person name="Keller J."/>
            <person name="Huneau C."/>
            <person name="Blein T."/>
            <person name="Aime D."/>
            <person name="Laguerre M."/>
            <person name="Taylor J."/>
            <person name="Schubert V."/>
            <person name="Nelson M."/>
            <person name="Geu-Flores F."/>
            <person name="Crespi M."/>
            <person name="Gallardo-Guerrero K."/>
            <person name="Delaux P.-M."/>
            <person name="Salse J."/>
            <person name="Berges H."/>
            <person name="Guyot R."/>
            <person name="Gouzy J."/>
            <person name="Peret B."/>
        </authorList>
    </citation>
    <scope>NUCLEOTIDE SEQUENCE [LARGE SCALE GENOMIC DNA]</scope>
    <source>
        <strain evidence="3">cv. Amiga</strain>
    </source>
</reference>
<dbReference type="PANTHER" id="PTHR34223">
    <property type="entry name" value="OS11G0201299 PROTEIN"/>
    <property type="match status" value="1"/>
</dbReference>
<dbReference type="Pfam" id="PF24758">
    <property type="entry name" value="LRR_At5g56370"/>
    <property type="match status" value="1"/>
</dbReference>
<feature type="domain" description="F-box/LRR-repeat protein 15/At3g58940/PEG3-like LRR" evidence="1">
    <location>
        <begin position="105"/>
        <end position="219"/>
    </location>
</feature>
<gene>
    <name evidence="2" type="ORF">Lalb_Chr07g0183741</name>
</gene>
<evidence type="ECO:0000313" key="2">
    <source>
        <dbReference type="EMBL" id="KAE9610171.1"/>
    </source>
</evidence>
<protein>
    <submittedName>
        <fullName evidence="2">Putative F-box domain, leucine-rich repeat domain, L domain-containing protein</fullName>
    </submittedName>
</protein>
<dbReference type="SUPFAM" id="SSF52047">
    <property type="entry name" value="RNI-like"/>
    <property type="match status" value="1"/>
</dbReference>
<dbReference type="EMBL" id="WOCE01000007">
    <property type="protein sequence ID" value="KAE9610171.1"/>
    <property type="molecule type" value="Genomic_DNA"/>
</dbReference>
<sequence>MDGRRASEVRSEDRLSGLHDFVLLHIMGFLRTKRVVQTCVLSKRWEHLWKKLTSFKLDSSNFLNVEQFRDFLLSFLSKRDGSMSLENVAFRHPGYIGDEILNSFIEYVVSHGIQQLTLDTKFEKLPSCIFSCKSLTFLKISSPSTTFKKAVLPESLGFPSLKILHLACVIFRTSGSDHSEPFSTCKMLNTLVVEDCFATGLYICNSNLTSLTIVSSNSHDNEAYYQKIVLCTPRLCSLNTKGYLVHEISSNCKLLYLEEVNFDVTCSFRDLSWKGLILVSWMKVLANVTTMTLSSYTIEMLNVLLFCRSSRTNLPCFSRLNLLKVNLGPLSRITSDKDVFRIIGYLLQYSPPTRIDIIRRD</sequence>
<dbReference type="InterPro" id="IPR055411">
    <property type="entry name" value="LRR_FXL15/At3g58940/PEG3-like"/>
</dbReference>
<comment type="caution">
    <text evidence="2">The sequence shown here is derived from an EMBL/GenBank/DDBJ whole genome shotgun (WGS) entry which is preliminary data.</text>
</comment>
<keyword evidence="3" id="KW-1185">Reference proteome</keyword>
<evidence type="ECO:0000259" key="1">
    <source>
        <dbReference type="Pfam" id="PF24758"/>
    </source>
</evidence>
<dbReference type="InterPro" id="IPR053781">
    <property type="entry name" value="F-box_AtFBL13-like"/>
</dbReference>
<accession>A0A6A5MKB1</accession>
<dbReference type="SUPFAM" id="SSF81383">
    <property type="entry name" value="F-box domain"/>
    <property type="match status" value="1"/>
</dbReference>
<proteinExistence type="predicted"/>
<dbReference type="OrthoDB" id="1848700at2759"/>
<dbReference type="Proteomes" id="UP000447434">
    <property type="component" value="Chromosome 7"/>
</dbReference>
<dbReference type="InterPro" id="IPR036047">
    <property type="entry name" value="F-box-like_dom_sf"/>
</dbReference>
<dbReference type="CDD" id="cd22160">
    <property type="entry name" value="F-box_AtFBL13-like"/>
    <property type="match status" value="1"/>
</dbReference>
<evidence type="ECO:0000313" key="3">
    <source>
        <dbReference type="Proteomes" id="UP000447434"/>
    </source>
</evidence>
<organism evidence="2 3">
    <name type="scientific">Lupinus albus</name>
    <name type="common">White lupine</name>
    <name type="synonym">Lupinus termis</name>
    <dbReference type="NCBI Taxonomy" id="3870"/>
    <lineage>
        <taxon>Eukaryota</taxon>
        <taxon>Viridiplantae</taxon>
        <taxon>Streptophyta</taxon>
        <taxon>Embryophyta</taxon>
        <taxon>Tracheophyta</taxon>
        <taxon>Spermatophyta</taxon>
        <taxon>Magnoliopsida</taxon>
        <taxon>eudicotyledons</taxon>
        <taxon>Gunneridae</taxon>
        <taxon>Pentapetalae</taxon>
        <taxon>rosids</taxon>
        <taxon>fabids</taxon>
        <taxon>Fabales</taxon>
        <taxon>Fabaceae</taxon>
        <taxon>Papilionoideae</taxon>
        <taxon>50 kb inversion clade</taxon>
        <taxon>genistoids sensu lato</taxon>
        <taxon>core genistoids</taxon>
        <taxon>Genisteae</taxon>
        <taxon>Lupinus</taxon>
    </lineage>
</organism>
<dbReference type="PANTHER" id="PTHR34223:SF51">
    <property type="entry name" value="OS06G0556300 PROTEIN"/>
    <property type="match status" value="1"/>
</dbReference>
<dbReference type="InterPro" id="IPR053197">
    <property type="entry name" value="F-box_SCFL_complex_component"/>
</dbReference>
<name>A0A6A5MKB1_LUPAL</name>
<dbReference type="AlphaFoldDB" id="A0A6A5MKB1"/>